<dbReference type="Proteomes" id="UP000198263">
    <property type="component" value="Unassembled WGS sequence"/>
</dbReference>
<organism evidence="3 4">
    <name type="scientific">Caballeronia concitans</name>
    <dbReference type="NCBI Taxonomy" id="1777133"/>
    <lineage>
        <taxon>Bacteria</taxon>
        <taxon>Pseudomonadati</taxon>
        <taxon>Pseudomonadota</taxon>
        <taxon>Betaproteobacteria</taxon>
        <taxon>Burkholderiales</taxon>
        <taxon>Burkholderiaceae</taxon>
        <taxon>Caballeronia</taxon>
    </lineage>
</organism>
<reference evidence="3 4" key="1">
    <citation type="submission" date="2016-01" db="EMBL/GenBank/DDBJ databases">
        <authorList>
            <person name="Peeters C."/>
        </authorList>
    </citation>
    <scope>NUCLEOTIDE SEQUENCE [LARGE SCALE GENOMIC DNA]</scope>
    <source>
        <strain evidence="3">LMG 29315</strain>
    </source>
</reference>
<accession>A0A658R2X3</accession>
<dbReference type="GO" id="GO:0016787">
    <property type="term" value="F:hydrolase activity"/>
    <property type="evidence" value="ECO:0007669"/>
    <property type="project" value="UniProtKB-KW"/>
</dbReference>
<dbReference type="Gene3D" id="3.40.50.1820">
    <property type="entry name" value="alpha/beta hydrolase"/>
    <property type="match status" value="1"/>
</dbReference>
<dbReference type="InterPro" id="IPR050266">
    <property type="entry name" value="AB_hydrolase_sf"/>
</dbReference>
<proteinExistence type="predicted"/>
<dbReference type="PANTHER" id="PTHR43798:SF31">
    <property type="entry name" value="AB HYDROLASE SUPERFAMILY PROTEIN YCLE"/>
    <property type="match status" value="1"/>
</dbReference>
<dbReference type="PANTHER" id="PTHR43798">
    <property type="entry name" value="MONOACYLGLYCEROL LIPASE"/>
    <property type="match status" value="1"/>
</dbReference>
<sequence>MIWRALLCLSLSLPMLLSCETSKLDAGQPQIHQTSVNGVALSYEQEGDGETVVLVHGAIADYRAWDLTRDAIAQQYRLIAPSNRYFGDAPWPDDGAKFSMQTHADDLAAFIRTLDAGRVHLVGWSYGSDIALVVAVQHPDLVKSVFAFEPSLTTFVTNAADRQAISSDQQQAFGPAVMVSKRGDQQAALRPFVDGVNGAPGTYDLLPERVRAVLSENARTIPLQLNAPPPPAITCAELGKIAVPVAIVRGTATRPFFRIAADTANRCIGGSRLVLIQDGRHLAPVEMPKAFDTALLAFLSAQH</sequence>
<dbReference type="RefSeq" id="WP_052450177.1">
    <property type="nucleotide sequence ID" value="NZ_FCNV02000012.1"/>
</dbReference>
<dbReference type="InterPro" id="IPR029058">
    <property type="entry name" value="AB_hydrolase_fold"/>
</dbReference>
<dbReference type="AlphaFoldDB" id="A0A658R2X3"/>
<evidence type="ECO:0000313" key="4">
    <source>
        <dbReference type="Proteomes" id="UP000198263"/>
    </source>
</evidence>
<dbReference type="OrthoDB" id="2987348at2"/>
<protein>
    <submittedName>
        <fullName evidence="3">Alpha/beta hydrolase</fullName>
    </submittedName>
</protein>
<comment type="caution">
    <text evidence="3">The sequence shown here is derived from an EMBL/GenBank/DDBJ whole genome shotgun (WGS) entry which is preliminary data.</text>
</comment>
<dbReference type="PROSITE" id="PS51257">
    <property type="entry name" value="PROKAR_LIPOPROTEIN"/>
    <property type="match status" value="1"/>
</dbReference>
<gene>
    <name evidence="3" type="ORF">AWB72_04594</name>
</gene>
<evidence type="ECO:0000259" key="2">
    <source>
        <dbReference type="Pfam" id="PF00561"/>
    </source>
</evidence>
<dbReference type="InterPro" id="IPR000073">
    <property type="entry name" value="AB_hydrolase_1"/>
</dbReference>
<name>A0A658R2X3_9BURK</name>
<dbReference type="EMBL" id="FCNV02000012">
    <property type="protein sequence ID" value="SAL43659.1"/>
    <property type="molecule type" value="Genomic_DNA"/>
</dbReference>
<keyword evidence="1 3" id="KW-0378">Hydrolase</keyword>
<evidence type="ECO:0000313" key="3">
    <source>
        <dbReference type="EMBL" id="SAL43659.1"/>
    </source>
</evidence>
<feature type="domain" description="AB hydrolase-1" evidence="2">
    <location>
        <begin position="51"/>
        <end position="170"/>
    </location>
</feature>
<keyword evidence="4" id="KW-1185">Reference proteome</keyword>
<dbReference type="GO" id="GO:0016020">
    <property type="term" value="C:membrane"/>
    <property type="evidence" value="ECO:0007669"/>
    <property type="project" value="TreeGrafter"/>
</dbReference>
<dbReference type="Pfam" id="PF00561">
    <property type="entry name" value="Abhydrolase_1"/>
    <property type="match status" value="1"/>
</dbReference>
<dbReference type="SUPFAM" id="SSF53474">
    <property type="entry name" value="alpha/beta-Hydrolases"/>
    <property type="match status" value="1"/>
</dbReference>
<evidence type="ECO:0000256" key="1">
    <source>
        <dbReference type="ARBA" id="ARBA00022801"/>
    </source>
</evidence>